<dbReference type="CDD" id="cd09865">
    <property type="entry name" value="PIN_ScUtp23p-like"/>
    <property type="match status" value="1"/>
</dbReference>
<comment type="caution">
    <text evidence="9">The sequence shown here is derived from an EMBL/GenBank/DDBJ whole genome shotgun (WGS) entry which is preliminary data.</text>
</comment>
<evidence type="ECO:0000256" key="2">
    <source>
        <dbReference type="ARBA" id="ARBA00022517"/>
    </source>
</evidence>
<dbReference type="Proteomes" id="UP000770015">
    <property type="component" value="Unassembled WGS sequence"/>
</dbReference>
<dbReference type="PANTHER" id="PTHR12416">
    <property type="entry name" value="RRNA-PROCESSING PROTEIN UTP23 HOMOLOG"/>
    <property type="match status" value="1"/>
</dbReference>
<feature type="compositionally biased region" description="Basic and acidic residues" evidence="8">
    <location>
        <begin position="246"/>
        <end position="257"/>
    </location>
</feature>
<keyword evidence="2" id="KW-0690">Ribosome biogenesis</keyword>
<keyword evidence="10" id="KW-1185">Reference proteome</keyword>
<dbReference type="SUPFAM" id="SSF88723">
    <property type="entry name" value="PIN domain-like"/>
    <property type="match status" value="1"/>
</dbReference>
<evidence type="ECO:0000256" key="6">
    <source>
        <dbReference type="ARBA" id="ARBA00038503"/>
    </source>
</evidence>
<evidence type="ECO:0000256" key="5">
    <source>
        <dbReference type="ARBA" id="ARBA00037300"/>
    </source>
</evidence>
<feature type="compositionally biased region" description="Low complexity" evidence="8">
    <location>
        <begin position="293"/>
        <end position="302"/>
    </location>
</feature>
<comment type="function">
    <text evidence="5">Involved in rRNA-processing and ribosome biogenesis.</text>
</comment>
<accession>A0A9P9A9Q2</accession>
<evidence type="ECO:0000256" key="4">
    <source>
        <dbReference type="ARBA" id="ARBA00023242"/>
    </source>
</evidence>
<proteinExistence type="inferred from homology"/>
<organism evidence="9 10">
    <name type="scientific">Plectosphaerella plurivora</name>
    <dbReference type="NCBI Taxonomy" id="936078"/>
    <lineage>
        <taxon>Eukaryota</taxon>
        <taxon>Fungi</taxon>
        <taxon>Dikarya</taxon>
        <taxon>Ascomycota</taxon>
        <taxon>Pezizomycotina</taxon>
        <taxon>Sordariomycetes</taxon>
        <taxon>Hypocreomycetidae</taxon>
        <taxon>Glomerellales</taxon>
        <taxon>Plectosphaerellaceae</taxon>
        <taxon>Plectosphaerella</taxon>
    </lineage>
</organism>
<dbReference type="AlphaFoldDB" id="A0A9P9A9Q2"/>
<feature type="compositionally biased region" description="Gly residues" evidence="8">
    <location>
        <begin position="281"/>
        <end position="291"/>
    </location>
</feature>
<gene>
    <name evidence="9" type="ORF">F5X68DRAFT_211407</name>
</gene>
<reference evidence="9" key="1">
    <citation type="journal article" date="2021" name="Nat. Commun.">
        <title>Genetic determinants of endophytism in the Arabidopsis root mycobiome.</title>
        <authorList>
            <person name="Mesny F."/>
            <person name="Miyauchi S."/>
            <person name="Thiergart T."/>
            <person name="Pickel B."/>
            <person name="Atanasova L."/>
            <person name="Karlsson M."/>
            <person name="Huettel B."/>
            <person name="Barry K.W."/>
            <person name="Haridas S."/>
            <person name="Chen C."/>
            <person name="Bauer D."/>
            <person name="Andreopoulos W."/>
            <person name="Pangilinan J."/>
            <person name="LaButti K."/>
            <person name="Riley R."/>
            <person name="Lipzen A."/>
            <person name="Clum A."/>
            <person name="Drula E."/>
            <person name="Henrissat B."/>
            <person name="Kohler A."/>
            <person name="Grigoriev I.V."/>
            <person name="Martin F.M."/>
            <person name="Hacquard S."/>
        </authorList>
    </citation>
    <scope>NUCLEOTIDE SEQUENCE</scope>
    <source>
        <strain evidence="9">MPI-SDFR-AT-0117</strain>
    </source>
</reference>
<evidence type="ECO:0000256" key="1">
    <source>
        <dbReference type="ARBA" id="ARBA00004604"/>
    </source>
</evidence>
<keyword evidence="3" id="KW-0698">rRNA processing</keyword>
<dbReference type="OrthoDB" id="25675at2759"/>
<dbReference type="EMBL" id="JAGSXJ010000018">
    <property type="protein sequence ID" value="KAH6682273.1"/>
    <property type="molecule type" value="Genomic_DNA"/>
</dbReference>
<comment type="subcellular location">
    <subcellularLocation>
        <location evidence="1">Nucleus</location>
        <location evidence="1">Nucleolus</location>
    </subcellularLocation>
</comment>
<keyword evidence="4" id="KW-0539">Nucleus</keyword>
<evidence type="ECO:0000256" key="8">
    <source>
        <dbReference type="SAM" id="MobiDB-lite"/>
    </source>
</evidence>
<dbReference type="InterPro" id="IPR006984">
    <property type="entry name" value="Fcf1/UTP23"/>
</dbReference>
<dbReference type="GO" id="GO:0032040">
    <property type="term" value="C:small-subunit processome"/>
    <property type="evidence" value="ECO:0007669"/>
    <property type="project" value="InterPro"/>
</dbReference>
<comment type="similarity">
    <text evidence="6">Belongs to the UTP23/FCF1 family. UTP23 subfamily.</text>
</comment>
<evidence type="ECO:0000256" key="3">
    <source>
        <dbReference type="ARBA" id="ARBA00022552"/>
    </source>
</evidence>
<protein>
    <recommendedName>
        <fullName evidence="7">U three protein 23</fullName>
    </recommendedName>
</protein>
<evidence type="ECO:0000256" key="7">
    <source>
        <dbReference type="ARBA" id="ARBA00076388"/>
    </source>
</evidence>
<dbReference type="FunFam" id="3.40.50.1010:FF:000006">
    <property type="entry name" value="rRNA-processing protein UTP23 homolog"/>
    <property type="match status" value="1"/>
</dbReference>
<dbReference type="Pfam" id="PF04900">
    <property type="entry name" value="Fcf1"/>
    <property type="match status" value="1"/>
</dbReference>
<evidence type="ECO:0000313" key="9">
    <source>
        <dbReference type="EMBL" id="KAH6682273.1"/>
    </source>
</evidence>
<sequence length="302" mass="33204">MRGKRSKQYRKLMTQYAQIWGFREPYQCIIDAEMVADCHNFKYDLLAGLERTLHGKIKPMITQCEIRKLYARKAEPEMDKIIDFAKTLERRRCGHLPEDYPEPLSTNDCFKAVVDPKSAGVNKHKLVVVCQDDDVRRALRTIPGVPQIYLKRSVMILEPMASESAEFRAREEKSKYRAGIRGAMGPAPGSGAKRKRAAEEEEAASGGEGGEKKKKKKYGPKGANPLAKQKSKKESAAAAAAAPALVRREVKVEEKTPVEGAGGDEPPAKKKRKRKPRKAGEAGGEGGGEAVEGGEVAEATEA</sequence>
<feature type="region of interest" description="Disordered" evidence="8">
    <location>
        <begin position="178"/>
        <end position="302"/>
    </location>
</feature>
<dbReference type="Gene3D" id="3.40.50.1010">
    <property type="entry name" value="5'-nuclease"/>
    <property type="match status" value="1"/>
</dbReference>
<dbReference type="InterPro" id="IPR029060">
    <property type="entry name" value="PIN-like_dom_sf"/>
</dbReference>
<name>A0A9P9A9Q2_9PEZI</name>
<dbReference type="GO" id="GO:0006364">
    <property type="term" value="P:rRNA processing"/>
    <property type="evidence" value="ECO:0007669"/>
    <property type="project" value="UniProtKB-KW"/>
</dbReference>
<evidence type="ECO:0000313" key="10">
    <source>
        <dbReference type="Proteomes" id="UP000770015"/>
    </source>
</evidence>